<keyword evidence="4" id="KW-1133">Transmembrane helix</keyword>
<dbReference type="AlphaFoldDB" id="A0ABD2PC86"/>
<keyword evidence="4" id="KW-0812">Transmembrane</keyword>
<dbReference type="PANTHER" id="PTHR48043:SF159">
    <property type="entry name" value="EG:EG0003.4 PROTEIN-RELATED"/>
    <property type="match status" value="1"/>
</dbReference>
<dbReference type="EMBL" id="JABFTP020000185">
    <property type="protein sequence ID" value="KAL3288261.1"/>
    <property type="molecule type" value="Genomic_DNA"/>
</dbReference>
<dbReference type="Gene3D" id="3.40.50.2000">
    <property type="entry name" value="Glycogen Phosphorylase B"/>
    <property type="match status" value="2"/>
</dbReference>
<dbReference type="FunFam" id="3.40.50.2000:FF:000050">
    <property type="entry name" value="UDP-glucuronosyltransferase"/>
    <property type="match status" value="1"/>
</dbReference>
<evidence type="ECO:0000313" key="6">
    <source>
        <dbReference type="EMBL" id="KAL3288261.1"/>
    </source>
</evidence>
<evidence type="ECO:0000313" key="7">
    <source>
        <dbReference type="Proteomes" id="UP001516400"/>
    </source>
</evidence>
<proteinExistence type="inferred from homology"/>
<evidence type="ECO:0000256" key="5">
    <source>
        <dbReference type="SAM" id="SignalP"/>
    </source>
</evidence>
<feature type="signal peptide" evidence="5">
    <location>
        <begin position="1"/>
        <end position="17"/>
    </location>
</feature>
<gene>
    <name evidence="6" type="ORF">HHI36_002710</name>
</gene>
<keyword evidence="3" id="KW-0808">Transferase</keyword>
<protein>
    <recommendedName>
        <fullName evidence="8">Glucuronosyltransferase</fullName>
    </recommendedName>
</protein>
<dbReference type="GO" id="GO:0016757">
    <property type="term" value="F:glycosyltransferase activity"/>
    <property type="evidence" value="ECO:0007669"/>
    <property type="project" value="UniProtKB-KW"/>
</dbReference>
<evidence type="ECO:0000256" key="4">
    <source>
        <dbReference type="SAM" id="Phobius"/>
    </source>
</evidence>
<keyword evidence="2" id="KW-0328">Glycosyltransferase</keyword>
<dbReference type="CDD" id="cd03784">
    <property type="entry name" value="GT1_Gtf-like"/>
    <property type="match status" value="1"/>
</dbReference>
<evidence type="ECO:0000256" key="3">
    <source>
        <dbReference type="ARBA" id="ARBA00022679"/>
    </source>
</evidence>
<dbReference type="Proteomes" id="UP001516400">
    <property type="component" value="Unassembled WGS sequence"/>
</dbReference>
<dbReference type="InterPro" id="IPR050271">
    <property type="entry name" value="UDP-glycosyltransferase"/>
</dbReference>
<sequence length="521" mass="59817">MVISIVLLLLIIETVSGANILAFFYFPSISHQYVFRPIVKELSLRGHKVTFVTPNPENDTKYTNLTEIDVSVGYEELKKVDNTRLNRESISIAEFKMNRKDYFEKIITRQMETKGIQQLLEKPSDSFDLLLIEIHTVAFFGLKHKFNAPLIALSTTGAYSHCHDIFGDSIHPILYPDVVSENRGPLKTLMEKIDGIYVFVMDYILDHYFIFPSVDKYIRKYFGQDMPYIEEMMKKANLLLMNVNPIFSQRIPLAPNVIQYYNVHLQRNVTLPDDLKQILDNAKNGAAYFSLGTNVRFAFFQGNIKEVILKALGELPYTVLCKWDSVDFPGKPQNVILRTWFPQQGILAHPNIKIFVTQGGIQSSEEAISNGVPMVVIPFLGDQPTNADALRRSGMAETISPKSITQDVLRNTILKVAEDEKYRLKAQELRNIFLDQPGTGLEKVIWWCEYVLRHKGAEHLRSPGADISLYEYFMLDVFAVILTVIVVTIVMMVFTVKALLRIFRSRKSKTKKQKKRERKED</sequence>
<dbReference type="InterPro" id="IPR002213">
    <property type="entry name" value="UDP_glucos_trans"/>
</dbReference>
<organism evidence="6 7">
    <name type="scientific">Cryptolaemus montrouzieri</name>
    <dbReference type="NCBI Taxonomy" id="559131"/>
    <lineage>
        <taxon>Eukaryota</taxon>
        <taxon>Metazoa</taxon>
        <taxon>Ecdysozoa</taxon>
        <taxon>Arthropoda</taxon>
        <taxon>Hexapoda</taxon>
        <taxon>Insecta</taxon>
        <taxon>Pterygota</taxon>
        <taxon>Neoptera</taxon>
        <taxon>Endopterygota</taxon>
        <taxon>Coleoptera</taxon>
        <taxon>Polyphaga</taxon>
        <taxon>Cucujiformia</taxon>
        <taxon>Coccinelloidea</taxon>
        <taxon>Coccinellidae</taxon>
        <taxon>Scymninae</taxon>
        <taxon>Scymnini</taxon>
        <taxon>Cryptolaemus</taxon>
    </lineage>
</organism>
<keyword evidence="4" id="KW-0472">Membrane</keyword>
<comment type="caution">
    <text evidence="6">The sequence shown here is derived from an EMBL/GenBank/DDBJ whole genome shotgun (WGS) entry which is preliminary data.</text>
</comment>
<reference evidence="6 7" key="1">
    <citation type="journal article" date="2021" name="BMC Biol.">
        <title>Horizontally acquired antibacterial genes associated with adaptive radiation of ladybird beetles.</title>
        <authorList>
            <person name="Li H.S."/>
            <person name="Tang X.F."/>
            <person name="Huang Y.H."/>
            <person name="Xu Z.Y."/>
            <person name="Chen M.L."/>
            <person name="Du X.Y."/>
            <person name="Qiu B.Y."/>
            <person name="Chen P.T."/>
            <person name="Zhang W."/>
            <person name="Slipinski A."/>
            <person name="Escalona H.E."/>
            <person name="Waterhouse R.M."/>
            <person name="Zwick A."/>
            <person name="Pang H."/>
        </authorList>
    </citation>
    <scope>NUCLEOTIDE SEQUENCE [LARGE SCALE GENOMIC DNA]</scope>
    <source>
        <strain evidence="6">SYSU2018</strain>
    </source>
</reference>
<keyword evidence="7" id="KW-1185">Reference proteome</keyword>
<name>A0ABD2PC86_9CUCU</name>
<keyword evidence="5" id="KW-0732">Signal</keyword>
<evidence type="ECO:0008006" key="8">
    <source>
        <dbReference type="Google" id="ProtNLM"/>
    </source>
</evidence>
<dbReference type="Pfam" id="PF00201">
    <property type="entry name" value="UDPGT"/>
    <property type="match status" value="1"/>
</dbReference>
<evidence type="ECO:0000256" key="2">
    <source>
        <dbReference type="ARBA" id="ARBA00022676"/>
    </source>
</evidence>
<comment type="similarity">
    <text evidence="1">Belongs to the UDP-glycosyltransferase family.</text>
</comment>
<feature type="transmembrane region" description="Helical" evidence="4">
    <location>
        <begin position="477"/>
        <end position="500"/>
    </location>
</feature>
<feature type="chain" id="PRO_5044837662" description="Glucuronosyltransferase" evidence="5">
    <location>
        <begin position="18"/>
        <end position="521"/>
    </location>
</feature>
<dbReference type="PANTHER" id="PTHR48043">
    <property type="entry name" value="EG:EG0003.4 PROTEIN-RELATED"/>
    <property type="match status" value="1"/>
</dbReference>
<dbReference type="SUPFAM" id="SSF53756">
    <property type="entry name" value="UDP-Glycosyltransferase/glycogen phosphorylase"/>
    <property type="match status" value="1"/>
</dbReference>
<evidence type="ECO:0000256" key="1">
    <source>
        <dbReference type="ARBA" id="ARBA00009995"/>
    </source>
</evidence>
<accession>A0ABD2PC86</accession>